<evidence type="ECO:0000256" key="1">
    <source>
        <dbReference type="ARBA" id="ARBA00004651"/>
    </source>
</evidence>
<evidence type="ECO:0000313" key="10">
    <source>
        <dbReference type="Proteomes" id="UP000294338"/>
    </source>
</evidence>
<protein>
    <submittedName>
        <fullName evidence="9">Inner membrane protein YqjA</fullName>
    </submittedName>
</protein>
<evidence type="ECO:0000259" key="8">
    <source>
        <dbReference type="Pfam" id="PF09335"/>
    </source>
</evidence>
<dbReference type="PANTHER" id="PTHR30353">
    <property type="entry name" value="INNER MEMBRANE PROTEIN DEDA-RELATED"/>
    <property type="match status" value="1"/>
</dbReference>
<feature type="transmembrane region" description="Helical" evidence="7">
    <location>
        <begin position="24"/>
        <end position="42"/>
    </location>
</feature>
<dbReference type="GO" id="GO:0005886">
    <property type="term" value="C:plasma membrane"/>
    <property type="evidence" value="ECO:0007669"/>
    <property type="project" value="UniProtKB-SubCell"/>
</dbReference>
<feature type="transmembrane region" description="Helical" evidence="7">
    <location>
        <begin position="155"/>
        <end position="175"/>
    </location>
</feature>
<dbReference type="Pfam" id="PF09335">
    <property type="entry name" value="VTT_dom"/>
    <property type="match status" value="1"/>
</dbReference>
<keyword evidence="6 7" id="KW-0472">Membrane</keyword>
<organism evidence="9 10">
    <name type="scientific">Candidatus Erwinia haradaeae</name>
    <dbReference type="NCBI Taxonomy" id="1922217"/>
    <lineage>
        <taxon>Bacteria</taxon>
        <taxon>Pseudomonadati</taxon>
        <taxon>Pseudomonadota</taxon>
        <taxon>Gammaproteobacteria</taxon>
        <taxon>Enterobacterales</taxon>
        <taxon>Erwiniaceae</taxon>
        <taxon>Erwinia</taxon>
    </lineage>
</organism>
<feature type="transmembrane region" description="Helical" evidence="7">
    <location>
        <begin position="54"/>
        <end position="87"/>
    </location>
</feature>
<evidence type="ECO:0000256" key="6">
    <source>
        <dbReference type="ARBA" id="ARBA00023136"/>
    </source>
</evidence>
<sequence>MDILKFLSQALWQHDYTVLTDPSLVLSLYCIFFLILFLENALLPTSFLPGDSLLVLVGILVAKGVINGVLILCVLTIAAALGCWVSYAQGKWLGNTLIVQKWLLYLPLHYHQKAEKLFHQYGMSALLISRFIAFVRTLLPTIAGLSSLDNVKFQLFNWTSAFLWVLVLIMVGFLFGRTPIFIYYEPQFMLCLILLPIGLMLCGLISTLYVLYKKTYRKNKTTHL</sequence>
<dbReference type="InterPro" id="IPR032816">
    <property type="entry name" value="VTT_dom"/>
</dbReference>
<gene>
    <name evidence="9" type="primary">yqjA</name>
    <name evidence="9" type="ORF">ERCISPPS3390_164</name>
</gene>
<keyword evidence="5 7" id="KW-1133">Transmembrane helix</keyword>
<evidence type="ECO:0000313" key="9">
    <source>
        <dbReference type="EMBL" id="VFP80253.1"/>
    </source>
</evidence>
<dbReference type="PANTHER" id="PTHR30353:SF11">
    <property type="entry name" value="INNER MEMBRANE PROTEIN YQJA"/>
    <property type="match status" value="1"/>
</dbReference>
<name>A0A451D3M8_9GAMM</name>
<proteinExistence type="inferred from homology"/>
<reference evidence="9 10" key="1">
    <citation type="submission" date="2019-02" db="EMBL/GenBank/DDBJ databases">
        <authorList>
            <person name="Manzano-Marin A."/>
            <person name="Manzano-Marin A."/>
        </authorList>
    </citation>
    <scope>NUCLEOTIDE SEQUENCE [LARGE SCALE GENOMIC DNA]</scope>
    <source>
        <strain evidence="9 10">ErCisplendens/pseudotsugae</strain>
    </source>
</reference>
<dbReference type="AlphaFoldDB" id="A0A451D3M8"/>
<feature type="transmembrane region" description="Helical" evidence="7">
    <location>
        <begin position="187"/>
        <end position="212"/>
    </location>
</feature>
<comment type="similarity">
    <text evidence="2 7">Belongs to the DedA family.</text>
</comment>
<evidence type="ECO:0000256" key="4">
    <source>
        <dbReference type="ARBA" id="ARBA00022692"/>
    </source>
</evidence>
<keyword evidence="3 7" id="KW-1003">Cell membrane</keyword>
<keyword evidence="4 7" id="KW-0812">Transmembrane</keyword>
<feature type="transmembrane region" description="Helical" evidence="7">
    <location>
        <begin position="121"/>
        <end position="143"/>
    </location>
</feature>
<feature type="domain" description="VTT" evidence="8">
    <location>
        <begin position="48"/>
        <end position="172"/>
    </location>
</feature>
<dbReference type="EMBL" id="LR217705">
    <property type="protein sequence ID" value="VFP80253.1"/>
    <property type="molecule type" value="Genomic_DNA"/>
</dbReference>
<dbReference type="InterPro" id="IPR032818">
    <property type="entry name" value="DedA-like"/>
</dbReference>
<evidence type="ECO:0000256" key="2">
    <source>
        <dbReference type="ARBA" id="ARBA00010792"/>
    </source>
</evidence>
<comment type="subcellular location">
    <subcellularLocation>
        <location evidence="1 7">Cell membrane</location>
        <topology evidence="1 7">Multi-pass membrane protein</topology>
    </subcellularLocation>
</comment>
<evidence type="ECO:0000256" key="3">
    <source>
        <dbReference type="ARBA" id="ARBA00022475"/>
    </source>
</evidence>
<evidence type="ECO:0000256" key="5">
    <source>
        <dbReference type="ARBA" id="ARBA00022989"/>
    </source>
</evidence>
<evidence type="ECO:0000256" key="7">
    <source>
        <dbReference type="RuleBase" id="RU367016"/>
    </source>
</evidence>
<dbReference type="RefSeq" id="WP_197094969.1">
    <property type="nucleotide sequence ID" value="NZ_LR217705.1"/>
</dbReference>
<dbReference type="Proteomes" id="UP000294338">
    <property type="component" value="Chromosome 1"/>
</dbReference>
<accession>A0A451D3M8</accession>